<name>D9SWH8_CLOC7</name>
<proteinExistence type="predicted"/>
<keyword evidence="2" id="KW-1185">Reference proteome</keyword>
<dbReference type="Proteomes" id="UP000002730">
    <property type="component" value="Chromosome"/>
</dbReference>
<reference evidence="1 2" key="1">
    <citation type="submission" date="2010-08" db="EMBL/GenBank/DDBJ databases">
        <title>Complete sequence of Clostridium cellulovorans 743B.</title>
        <authorList>
            <consortium name="US DOE Joint Genome Institute"/>
            <person name="Lucas S."/>
            <person name="Copeland A."/>
            <person name="Lapidus A."/>
            <person name="Cheng J.-F."/>
            <person name="Bruce D."/>
            <person name="Goodwin L."/>
            <person name="Pitluck S."/>
            <person name="Chertkov O."/>
            <person name="Detter J.C."/>
            <person name="Han C."/>
            <person name="Tapia R."/>
            <person name="Land M."/>
            <person name="Hauser L."/>
            <person name="Chang Y.-J."/>
            <person name="Jeffries C."/>
            <person name="Kyrpides N."/>
            <person name="Ivanova N."/>
            <person name="Mikhailova N."/>
            <person name="Hemme C.L."/>
            <person name="Woyke T."/>
        </authorList>
    </citation>
    <scope>NUCLEOTIDE SEQUENCE [LARGE SCALE GENOMIC DNA]</scope>
    <source>
        <strain evidence="2">ATCC 35296 / DSM 3052 / OCM 3 / 743B</strain>
    </source>
</reference>
<dbReference type="HOGENOM" id="CLU_3287332_0_0_9"/>
<sequence>MEQQRKDLIEALISFKFFLTEKTEIASKSKQIYTMKEGNR</sequence>
<protein>
    <submittedName>
        <fullName evidence="1">Uncharacterized protein</fullName>
    </submittedName>
</protein>
<dbReference type="AlphaFoldDB" id="D9SWH8"/>
<evidence type="ECO:0000313" key="2">
    <source>
        <dbReference type="Proteomes" id="UP000002730"/>
    </source>
</evidence>
<accession>D9SWH8</accession>
<organism evidence="1 2">
    <name type="scientific">Clostridium cellulovorans (strain ATCC 35296 / DSM 3052 / OCM 3 / 743B)</name>
    <dbReference type="NCBI Taxonomy" id="573061"/>
    <lineage>
        <taxon>Bacteria</taxon>
        <taxon>Bacillati</taxon>
        <taxon>Bacillota</taxon>
        <taxon>Clostridia</taxon>
        <taxon>Eubacteriales</taxon>
        <taxon>Clostridiaceae</taxon>
        <taxon>Clostridium</taxon>
    </lineage>
</organism>
<dbReference type="STRING" id="573061.Clocel_3585"/>
<gene>
    <name evidence="1" type="ordered locus">Clocel_3585</name>
</gene>
<dbReference type="KEGG" id="ccb:Clocel_3585"/>
<dbReference type="EMBL" id="CP002160">
    <property type="protein sequence ID" value="ADL53260.1"/>
    <property type="molecule type" value="Genomic_DNA"/>
</dbReference>
<evidence type="ECO:0000313" key="1">
    <source>
        <dbReference type="EMBL" id="ADL53260.1"/>
    </source>
</evidence>